<accession>A0A8T0VC85</accession>
<reference evidence="2 3" key="1">
    <citation type="submission" date="2020-05" db="EMBL/GenBank/DDBJ databases">
        <title>WGS assembly of Panicum virgatum.</title>
        <authorList>
            <person name="Lovell J.T."/>
            <person name="Jenkins J."/>
            <person name="Shu S."/>
            <person name="Juenger T.E."/>
            <person name="Schmutz J."/>
        </authorList>
    </citation>
    <scope>NUCLEOTIDE SEQUENCE [LARGE SCALE GENOMIC DNA]</scope>
    <source>
        <strain evidence="3">cv. AP13</strain>
    </source>
</reference>
<sequence>MVSTEENRSSSGRHGLAACTCGWMESLPTPLGLVRAVRARRGCAPRGPPCARWARPAAEVGGPLGSRRRAVGRGTAPAAHRAEAVVERRRVAHGRRSRARGRAQATWDLADRGRGHVKAAPSCEIVGRRMRVEGHRGRASRSRVDRPRSRRRVA</sequence>
<feature type="region of interest" description="Disordered" evidence="1">
    <location>
        <begin position="130"/>
        <end position="154"/>
    </location>
</feature>
<dbReference type="Proteomes" id="UP000823388">
    <property type="component" value="Chromosome 2N"/>
</dbReference>
<dbReference type="EMBL" id="CM029040">
    <property type="protein sequence ID" value="KAG2633982.1"/>
    <property type="molecule type" value="Genomic_DNA"/>
</dbReference>
<proteinExistence type="predicted"/>
<name>A0A8T0VC85_PANVG</name>
<feature type="region of interest" description="Disordered" evidence="1">
    <location>
        <begin position="57"/>
        <end position="83"/>
    </location>
</feature>
<comment type="caution">
    <text evidence="2">The sequence shown here is derived from an EMBL/GenBank/DDBJ whole genome shotgun (WGS) entry which is preliminary data.</text>
</comment>
<feature type="compositionally biased region" description="Basic and acidic residues" evidence="1">
    <location>
        <begin position="130"/>
        <end position="147"/>
    </location>
</feature>
<evidence type="ECO:0000313" key="2">
    <source>
        <dbReference type="EMBL" id="KAG2633982.1"/>
    </source>
</evidence>
<keyword evidence="3" id="KW-1185">Reference proteome</keyword>
<evidence type="ECO:0000256" key="1">
    <source>
        <dbReference type="SAM" id="MobiDB-lite"/>
    </source>
</evidence>
<dbReference type="AlphaFoldDB" id="A0A8T0VC85"/>
<organism evidence="2 3">
    <name type="scientific">Panicum virgatum</name>
    <name type="common">Blackwell switchgrass</name>
    <dbReference type="NCBI Taxonomy" id="38727"/>
    <lineage>
        <taxon>Eukaryota</taxon>
        <taxon>Viridiplantae</taxon>
        <taxon>Streptophyta</taxon>
        <taxon>Embryophyta</taxon>
        <taxon>Tracheophyta</taxon>
        <taxon>Spermatophyta</taxon>
        <taxon>Magnoliopsida</taxon>
        <taxon>Liliopsida</taxon>
        <taxon>Poales</taxon>
        <taxon>Poaceae</taxon>
        <taxon>PACMAD clade</taxon>
        <taxon>Panicoideae</taxon>
        <taxon>Panicodae</taxon>
        <taxon>Paniceae</taxon>
        <taxon>Panicinae</taxon>
        <taxon>Panicum</taxon>
        <taxon>Panicum sect. Hiantes</taxon>
    </lineage>
</organism>
<evidence type="ECO:0000313" key="3">
    <source>
        <dbReference type="Proteomes" id="UP000823388"/>
    </source>
</evidence>
<protein>
    <submittedName>
        <fullName evidence="2">Uncharacterized protein</fullName>
    </submittedName>
</protein>
<gene>
    <name evidence="2" type="ORF">PVAP13_2NG166403</name>
</gene>